<evidence type="ECO:0000313" key="1">
    <source>
        <dbReference type="EMBL" id="CDS06555.1"/>
    </source>
</evidence>
<gene>
    <name evidence="1" type="ORF">LRAMOSA09083</name>
</gene>
<dbReference type="AlphaFoldDB" id="A0A077WGR2"/>
<name>A0A077WGR2_9FUNG</name>
<dbReference type="EMBL" id="LK023320">
    <property type="protein sequence ID" value="CDS06555.1"/>
    <property type="molecule type" value="Genomic_DNA"/>
</dbReference>
<protein>
    <submittedName>
        <fullName evidence="1">Uncharacterized protein</fullName>
    </submittedName>
</protein>
<reference evidence="1" key="1">
    <citation type="journal article" date="2014" name="Genome Announc.">
        <title>De novo whole-genome sequence and genome annotation of Lichtheimia ramosa.</title>
        <authorList>
            <person name="Linde J."/>
            <person name="Schwartze V."/>
            <person name="Binder U."/>
            <person name="Lass-Florl C."/>
            <person name="Voigt K."/>
            <person name="Horn F."/>
        </authorList>
    </citation>
    <scope>NUCLEOTIDE SEQUENCE</scope>
    <source>
        <strain evidence="1">JMRC FSU:6197</strain>
    </source>
</reference>
<sequence length="106" mass="12243">MMLSIKKYWNTRGSSAIRSQCIQHYIHHGEEHNHIGQKNHFKGHFTFLGWTTMLDLTREESLYDLCRIQDLLPRSRILKLGSALLIHLAIPFISHSRTSIGAFGTL</sequence>
<proteinExistence type="predicted"/>
<organism evidence="1">
    <name type="scientific">Lichtheimia ramosa</name>
    <dbReference type="NCBI Taxonomy" id="688394"/>
    <lineage>
        <taxon>Eukaryota</taxon>
        <taxon>Fungi</taxon>
        <taxon>Fungi incertae sedis</taxon>
        <taxon>Mucoromycota</taxon>
        <taxon>Mucoromycotina</taxon>
        <taxon>Mucoromycetes</taxon>
        <taxon>Mucorales</taxon>
        <taxon>Lichtheimiaceae</taxon>
        <taxon>Lichtheimia</taxon>
    </lineage>
</organism>
<accession>A0A077WGR2</accession>